<dbReference type="EMBL" id="VFES01000005">
    <property type="protein sequence ID" value="TWR67123.1"/>
    <property type="molecule type" value="Genomic_DNA"/>
</dbReference>
<reference evidence="2 4" key="1">
    <citation type="submission" date="2016-10" db="EMBL/GenBank/DDBJ databases">
        <authorList>
            <person name="Varghese N."/>
            <person name="Submissions S."/>
        </authorList>
    </citation>
    <scope>NUCLEOTIDE SEQUENCE [LARGE SCALE GENOMIC DNA]</scope>
    <source>
        <strain evidence="2 4">BS2976</strain>
    </source>
</reference>
<feature type="coiled-coil region" evidence="1">
    <location>
        <begin position="146"/>
        <end position="173"/>
    </location>
</feature>
<keyword evidence="4" id="KW-1185">Reference proteome</keyword>
<evidence type="ECO:0000313" key="4">
    <source>
        <dbReference type="Proteomes" id="UP000198740"/>
    </source>
</evidence>
<dbReference type="Proteomes" id="UP000198740">
    <property type="component" value="Unassembled WGS sequence"/>
</dbReference>
<name>A0A1H1H9D2_9PSED</name>
<accession>A0A1H1H9D2</accession>
<dbReference type="RefSeq" id="WP_090404121.1">
    <property type="nucleotide sequence ID" value="NZ_FNKM01000002.1"/>
</dbReference>
<sequence length="413" mass="47023">MRAEDWATLGKHLVANAATLETIVQADEEGTAKPEMMTQGIMWLIKQHLVDEFEGSLHPSSLLIDLGVRISSQRFELSAPDLEELLVKIEQACERYLAAKDLSLADADKEQRSIWLAVRQVVTHLRDEHRATTEFIEGRYGFSPRFEDRLRDIRQAVERLERLSNKLDAFEYDKLSGWCNNDRTLRRLLLTTLHSAIMRQRTRLGDLITRLDQLGVTVRKRNRLRQVVLAVESWLQAGNVPDLEGILDRADAAEWVCASPLSLGGYLHPPVEDSQAIDDMALLIHSLPAPRVRKAVEDLAARPAARVIPTELEVVEAPIPFAQPHLEAMLLDLKEHRVPQSASRYWEDNAESEYGVNVWLYALDAYYRNLVLVAQKTEKPLRYVLEPVAEPMPRGIANQLVTDLTLRIKRRGE</sequence>
<evidence type="ECO:0000256" key="1">
    <source>
        <dbReference type="SAM" id="Coils"/>
    </source>
</evidence>
<protein>
    <submittedName>
        <fullName evidence="3">Uncharacterized protein</fullName>
    </submittedName>
</protein>
<evidence type="ECO:0000313" key="3">
    <source>
        <dbReference type="EMBL" id="TWR67123.1"/>
    </source>
</evidence>
<dbReference type="OrthoDB" id="6774771at2"/>
<dbReference type="Proteomes" id="UP000317267">
    <property type="component" value="Unassembled WGS sequence"/>
</dbReference>
<evidence type="ECO:0000313" key="2">
    <source>
        <dbReference type="EMBL" id="SDR21979.1"/>
    </source>
</evidence>
<gene>
    <name evidence="3" type="ORF">FIV39_10495</name>
    <name evidence="2" type="ORF">SAMN04490186_4097</name>
</gene>
<comment type="caution">
    <text evidence="3">The sequence shown here is derived from an EMBL/GenBank/DDBJ whole genome shotgun (WGS) entry which is preliminary data.</text>
</comment>
<evidence type="ECO:0000313" key="5">
    <source>
        <dbReference type="Proteomes" id="UP000317267"/>
    </source>
</evidence>
<dbReference type="EMBL" id="FNKM01000002">
    <property type="protein sequence ID" value="SDR21979.1"/>
    <property type="molecule type" value="Genomic_DNA"/>
</dbReference>
<dbReference type="AlphaFoldDB" id="A0A1H1H9D2"/>
<organism evidence="3 5">
    <name type="scientific">Pseudomonas grimontii</name>
    <dbReference type="NCBI Taxonomy" id="129847"/>
    <lineage>
        <taxon>Bacteria</taxon>
        <taxon>Pseudomonadati</taxon>
        <taxon>Pseudomonadota</taxon>
        <taxon>Gammaproteobacteria</taxon>
        <taxon>Pseudomonadales</taxon>
        <taxon>Pseudomonadaceae</taxon>
        <taxon>Pseudomonas</taxon>
    </lineage>
</organism>
<keyword evidence="1" id="KW-0175">Coiled coil</keyword>
<reference evidence="3 5" key="2">
    <citation type="submission" date="2019-06" db="EMBL/GenBank/DDBJ databases">
        <title>Pseudomonas bimorpha sp. nov. isolated from bovine raw milk and skim milk concentrate.</title>
        <authorList>
            <person name="Hofmann K."/>
            <person name="Huptas C."/>
            <person name="Doll E."/>
            <person name="Scherer S."/>
            <person name="Wenning M."/>
        </authorList>
    </citation>
    <scope>NUCLEOTIDE SEQUENCE [LARGE SCALE GENOMIC DNA]</scope>
    <source>
        <strain evidence="3 5">DSM 17515</strain>
    </source>
</reference>
<proteinExistence type="predicted"/>